<name>A0A3S7P5P6_AERCA</name>
<reference evidence="1" key="1">
    <citation type="journal article" date="2019" name="J Environ">
        <title>Genetic characterization and potential molecular dissemination mechanism of tet (31) gene in Aeromonas caviae from an oxytetracycline wastewater treatment system.</title>
        <authorList>
            <person name="Shi Y."/>
            <person name="Tian Z."/>
            <person name="Leclercq S.O."/>
            <person name="Zhang H."/>
            <person name="Yang M."/>
            <person name="Zhang Y."/>
        </authorList>
    </citation>
    <scope>NUCLEOTIDE SEQUENCE</scope>
    <source>
        <strain evidence="1">T25-39</strain>
    </source>
</reference>
<dbReference type="AlphaFoldDB" id="A0A3S7P5P6"/>
<dbReference type="Gene3D" id="1.20.120.740">
    <property type="entry name" value="YgfB uncharacterised protein family UPF0149, PF03695"/>
    <property type="match status" value="1"/>
</dbReference>
<dbReference type="SUPFAM" id="SSF48452">
    <property type="entry name" value="TPR-like"/>
    <property type="match status" value="1"/>
</dbReference>
<organism evidence="1 2">
    <name type="scientific">Aeromonas caviae</name>
    <name type="common">Aeromonas punctata</name>
    <dbReference type="NCBI Taxonomy" id="648"/>
    <lineage>
        <taxon>Bacteria</taxon>
        <taxon>Pseudomonadati</taxon>
        <taxon>Pseudomonadota</taxon>
        <taxon>Gammaproteobacteria</taxon>
        <taxon>Aeromonadales</taxon>
        <taxon>Aeromonadaceae</taxon>
        <taxon>Aeromonas</taxon>
    </lineage>
</organism>
<sequence>MNPATRTRHLNQWIQTHSQQEMSYPALHGFLCARLTGPVAPDWQDPLAGLLPHDAALDEKSAEALHHLIAELEAQADDAQLALPSQCRLSTDNPEQVFDKRHPLGQWSYGFSQGVACWPAPTDLNDPATRHRFSLVAELCLFRDKPMAMMLHQAAASELPFLDFCKRQRQQMKTALNLLLGQDHYEAEPEESPSLDNEQTRQWQQWFELAAESRDPLTRLGWFERIIADANLLFDEAFWQAHAGHGWQVPEARPLIAARAGRADCLLRLGQLGQARDEYLALLALCRADEPACRHPLSTLYAWQGEWDALQQLLVRFDEASCWLLYNKALMSFVCEGEAAARPHLAAAMEVNPHVPATLLGQRRLPKQEPRRWQGGSRDEAALYALQSREAWLTHNALIWLRKSAGKQAS</sequence>
<dbReference type="EMBL" id="CP025706">
    <property type="protein sequence ID" value="AXB06873.1"/>
    <property type="molecule type" value="Genomic_DNA"/>
</dbReference>
<evidence type="ECO:0000313" key="1">
    <source>
        <dbReference type="EMBL" id="AXB06873.1"/>
    </source>
</evidence>
<dbReference type="InterPro" id="IPR011978">
    <property type="entry name" value="YgfB-like"/>
</dbReference>
<dbReference type="Pfam" id="PF03695">
    <property type="entry name" value="UPF0149"/>
    <property type="match status" value="1"/>
</dbReference>
<gene>
    <name evidence="1" type="ORF">C1C91_19575</name>
</gene>
<dbReference type="InterPro" id="IPR036255">
    <property type="entry name" value="YgfB-like_sf"/>
</dbReference>
<proteinExistence type="predicted"/>
<accession>A0A3S7P5P6</accession>
<dbReference type="SUPFAM" id="SSF101327">
    <property type="entry name" value="YgfB-like"/>
    <property type="match status" value="1"/>
</dbReference>
<protein>
    <submittedName>
        <fullName evidence="1">UPF0149 family protein</fullName>
    </submittedName>
</protein>
<dbReference type="InterPro" id="IPR011990">
    <property type="entry name" value="TPR-like_helical_dom_sf"/>
</dbReference>
<dbReference type="Proteomes" id="UP000266778">
    <property type="component" value="Chromosome"/>
</dbReference>
<evidence type="ECO:0000313" key="2">
    <source>
        <dbReference type="Proteomes" id="UP000266778"/>
    </source>
</evidence>